<dbReference type="Pfam" id="PF04828">
    <property type="entry name" value="GFA"/>
    <property type="match status" value="1"/>
</dbReference>
<protein>
    <recommendedName>
        <fullName evidence="4">CENP-V/GFA domain-containing protein</fullName>
    </recommendedName>
</protein>
<dbReference type="InterPro" id="IPR006913">
    <property type="entry name" value="CENP-V/GFA"/>
</dbReference>
<dbReference type="InterPro" id="IPR052355">
    <property type="entry name" value="CENP-V-like"/>
</dbReference>
<evidence type="ECO:0000256" key="1">
    <source>
        <dbReference type="ARBA" id="ARBA00005495"/>
    </source>
</evidence>
<dbReference type="OrthoDB" id="2993351at2759"/>
<evidence type="ECO:0000313" key="6">
    <source>
        <dbReference type="Proteomes" id="UP000594262"/>
    </source>
</evidence>
<proteinExistence type="inferred from homology"/>
<dbReference type="Proteomes" id="UP000594262">
    <property type="component" value="Unplaced"/>
</dbReference>
<evidence type="ECO:0000256" key="3">
    <source>
        <dbReference type="ARBA" id="ARBA00022833"/>
    </source>
</evidence>
<dbReference type="PROSITE" id="PS51891">
    <property type="entry name" value="CENP_V_GFA"/>
    <property type="match status" value="1"/>
</dbReference>
<keyword evidence="3" id="KW-0862">Zinc</keyword>
<dbReference type="Gene3D" id="2.170.150.70">
    <property type="match status" value="1"/>
</dbReference>
<dbReference type="GO" id="GO:0016846">
    <property type="term" value="F:carbon-sulfur lyase activity"/>
    <property type="evidence" value="ECO:0007669"/>
    <property type="project" value="InterPro"/>
</dbReference>
<dbReference type="PANTHER" id="PTHR28620">
    <property type="entry name" value="CENTROMERE PROTEIN V"/>
    <property type="match status" value="1"/>
</dbReference>
<dbReference type="GO" id="GO:0046872">
    <property type="term" value="F:metal ion binding"/>
    <property type="evidence" value="ECO:0007669"/>
    <property type="project" value="UniProtKB-KW"/>
</dbReference>
<evidence type="ECO:0000313" key="5">
    <source>
        <dbReference type="EnsemblMetazoa" id="CLYHEMP002801.1"/>
    </source>
</evidence>
<evidence type="ECO:0000259" key="4">
    <source>
        <dbReference type="PROSITE" id="PS51891"/>
    </source>
</evidence>
<dbReference type="PANTHER" id="PTHR28620:SF1">
    <property type="entry name" value="CENP-V_GFA DOMAIN-CONTAINING PROTEIN"/>
    <property type="match status" value="1"/>
</dbReference>
<comment type="similarity">
    <text evidence="1">Belongs to the Gfa family.</text>
</comment>
<keyword evidence="6" id="KW-1185">Reference proteome</keyword>
<keyword evidence="2" id="KW-0479">Metal-binding</keyword>
<name>A0A7M5TW41_9CNID</name>
<feature type="domain" description="CENP-V/GFA" evidence="4">
    <location>
        <begin position="9"/>
        <end position="120"/>
    </location>
</feature>
<dbReference type="AlphaFoldDB" id="A0A7M5TW41"/>
<accession>A0A7M5TW41</accession>
<organism evidence="5 6">
    <name type="scientific">Clytia hemisphaerica</name>
    <dbReference type="NCBI Taxonomy" id="252671"/>
    <lineage>
        <taxon>Eukaryota</taxon>
        <taxon>Metazoa</taxon>
        <taxon>Cnidaria</taxon>
        <taxon>Hydrozoa</taxon>
        <taxon>Hydroidolina</taxon>
        <taxon>Leptothecata</taxon>
        <taxon>Obeliida</taxon>
        <taxon>Clytiidae</taxon>
        <taxon>Clytia</taxon>
    </lineage>
</organism>
<reference evidence="5" key="1">
    <citation type="submission" date="2021-01" db="UniProtKB">
        <authorList>
            <consortium name="EnsemblMetazoa"/>
        </authorList>
    </citation>
    <scope>IDENTIFICATION</scope>
</reference>
<dbReference type="InterPro" id="IPR011057">
    <property type="entry name" value="Mss4-like_sf"/>
</dbReference>
<evidence type="ECO:0000256" key="2">
    <source>
        <dbReference type="ARBA" id="ARBA00022723"/>
    </source>
</evidence>
<dbReference type="SUPFAM" id="SSF51316">
    <property type="entry name" value="Mss4-like"/>
    <property type="match status" value="1"/>
</dbReference>
<sequence>MVNAEEVRHTGGCHCGAVRYEMYAPRILNCVRCNCSICVKKQHLMYVPANKFKLIQGEENITTYTYNTHQAKHKFCKICGIHSFYMPRAYPGRYGVMVHCLDPGTVDEMLIEEFDGVNYETSLKAANEIKQ</sequence>
<dbReference type="EnsemblMetazoa" id="CLYHEMT002801.1">
    <property type="protein sequence ID" value="CLYHEMP002801.1"/>
    <property type="gene ID" value="CLYHEMG002801"/>
</dbReference>